<dbReference type="AlphaFoldDB" id="A0A564Y3S5"/>
<dbReference type="EMBL" id="CABIJS010000055">
    <property type="protein sequence ID" value="VUZ41193.1"/>
    <property type="molecule type" value="Genomic_DNA"/>
</dbReference>
<accession>A0A564Y3S5</accession>
<evidence type="ECO:0000313" key="1">
    <source>
        <dbReference type="EMBL" id="VUZ41193.1"/>
    </source>
</evidence>
<organism evidence="1 2">
    <name type="scientific">Hymenolepis diminuta</name>
    <name type="common">Rat tapeworm</name>
    <dbReference type="NCBI Taxonomy" id="6216"/>
    <lineage>
        <taxon>Eukaryota</taxon>
        <taxon>Metazoa</taxon>
        <taxon>Spiralia</taxon>
        <taxon>Lophotrochozoa</taxon>
        <taxon>Platyhelminthes</taxon>
        <taxon>Cestoda</taxon>
        <taxon>Eucestoda</taxon>
        <taxon>Cyclophyllidea</taxon>
        <taxon>Hymenolepididae</taxon>
        <taxon>Hymenolepis</taxon>
    </lineage>
</organism>
<evidence type="ECO:0000313" key="2">
    <source>
        <dbReference type="Proteomes" id="UP000321570"/>
    </source>
</evidence>
<dbReference type="Proteomes" id="UP000321570">
    <property type="component" value="Unassembled WGS sequence"/>
</dbReference>
<keyword evidence="2" id="KW-1185">Reference proteome</keyword>
<name>A0A564Y3S5_HYMDI</name>
<proteinExistence type="predicted"/>
<gene>
    <name evidence="1" type="ORF">WMSIL1_LOCUS2158</name>
</gene>
<protein>
    <submittedName>
        <fullName evidence="1">Uncharacterized protein</fullName>
    </submittedName>
</protein>
<reference evidence="1 2" key="1">
    <citation type="submission" date="2019-07" db="EMBL/GenBank/DDBJ databases">
        <authorList>
            <person name="Jastrzebski P J."/>
            <person name="Paukszto L."/>
            <person name="Jastrzebski P J."/>
        </authorList>
    </citation>
    <scope>NUCLEOTIDE SEQUENCE [LARGE SCALE GENOMIC DNA]</scope>
    <source>
        <strain evidence="1 2">WMS-il1</strain>
    </source>
</reference>
<sequence>MDKGWHKQALNLNSSRTDFNYFNFPPITYEYSGAIFSLAGLQRSLFSNTSIQLSLLQFPQVNSYSQVLQLSPLHLQLLQPSAFKLSSSFYLSLSTKSQ</sequence>